<gene>
    <name evidence="1" type="ORF">SBAD_LOCUS5130</name>
</gene>
<dbReference type="EMBL" id="UZAM01008773">
    <property type="protein sequence ID" value="VDP06356.1"/>
    <property type="molecule type" value="Genomic_DNA"/>
</dbReference>
<evidence type="ECO:0000313" key="2">
    <source>
        <dbReference type="Proteomes" id="UP000270296"/>
    </source>
</evidence>
<evidence type="ECO:0000313" key="3">
    <source>
        <dbReference type="WBParaSite" id="SBAD_0000534001-mRNA-1"/>
    </source>
</evidence>
<name>A0A183IND4_9BILA</name>
<protein>
    <submittedName>
        <fullName evidence="3">Secreted protein</fullName>
    </submittedName>
</protein>
<organism evidence="3">
    <name type="scientific">Soboliphyme baturini</name>
    <dbReference type="NCBI Taxonomy" id="241478"/>
    <lineage>
        <taxon>Eukaryota</taxon>
        <taxon>Metazoa</taxon>
        <taxon>Ecdysozoa</taxon>
        <taxon>Nematoda</taxon>
        <taxon>Enoplea</taxon>
        <taxon>Dorylaimia</taxon>
        <taxon>Dioctophymatida</taxon>
        <taxon>Dioctophymatoidea</taxon>
        <taxon>Soboliphymatidae</taxon>
        <taxon>Soboliphyme</taxon>
    </lineage>
</organism>
<accession>A0A183IND4</accession>
<keyword evidence="2" id="KW-1185">Reference proteome</keyword>
<reference evidence="1 2" key="2">
    <citation type="submission" date="2018-11" db="EMBL/GenBank/DDBJ databases">
        <authorList>
            <consortium name="Pathogen Informatics"/>
        </authorList>
    </citation>
    <scope>NUCLEOTIDE SEQUENCE [LARGE SCALE GENOMIC DNA]</scope>
</reference>
<reference evidence="3" key="1">
    <citation type="submission" date="2016-06" db="UniProtKB">
        <authorList>
            <consortium name="WormBaseParasite"/>
        </authorList>
    </citation>
    <scope>IDENTIFICATION</scope>
</reference>
<dbReference type="AlphaFoldDB" id="A0A183IND4"/>
<dbReference type="Proteomes" id="UP000270296">
    <property type="component" value="Unassembled WGS sequence"/>
</dbReference>
<proteinExistence type="predicted"/>
<sequence length="80" mass="8625">MSCQKLGSNDGVTHTGQTDSTVLLQLFAAACQLPQGTGRNLNPNPNSETVRKLAKVHVDLQGHIPGNRLLNKRNTSCTRT</sequence>
<dbReference type="WBParaSite" id="SBAD_0000534001-mRNA-1">
    <property type="protein sequence ID" value="SBAD_0000534001-mRNA-1"/>
    <property type="gene ID" value="SBAD_0000534001"/>
</dbReference>
<dbReference type="PROSITE" id="PS51257">
    <property type="entry name" value="PROKAR_LIPOPROTEIN"/>
    <property type="match status" value="1"/>
</dbReference>
<evidence type="ECO:0000313" key="1">
    <source>
        <dbReference type="EMBL" id="VDP06356.1"/>
    </source>
</evidence>